<keyword evidence="2" id="KW-0813">Transport</keyword>
<dbReference type="PANTHER" id="PTHR30222:SF12">
    <property type="entry name" value="NORSPERMIDINE SENSOR"/>
    <property type="match status" value="1"/>
</dbReference>
<protein>
    <submittedName>
        <fullName evidence="6">Norspermidine sensor</fullName>
    </submittedName>
</protein>
<comment type="subcellular location">
    <subcellularLocation>
        <location evidence="1">Periplasm</location>
    </subcellularLocation>
</comment>
<dbReference type="InterPro" id="IPR001188">
    <property type="entry name" value="Sperm_putr-bd"/>
</dbReference>
<organism evidence="6 7">
    <name type="scientific">Vibrio scophthalmi</name>
    <dbReference type="NCBI Taxonomy" id="45658"/>
    <lineage>
        <taxon>Bacteria</taxon>
        <taxon>Pseudomonadati</taxon>
        <taxon>Pseudomonadota</taxon>
        <taxon>Gammaproteobacteria</taxon>
        <taxon>Vibrionales</taxon>
        <taxon>Vibrionaceae</taxon>
        <taxon>Vibrio</taxon>
    </lineage>
</organism>
<evidence type="ECO:0000256" key="5">
    <source>
        <dbReference type="SAM" id="SignalP"/>
    </source>
</evidence>
<feature type="chain" id="PRO_5008885594" evidence="5">
    <location>
        <begin position="19"/>
        <end position="349"/>
    </location>
</feature>
<keyword evidence="4" id="KW-0574">Periplasm</keyword>
<dbReference type="EMBL" id="CP016414">
    <property type="protein sequence ID" value="ANU37309.1"/>
    <property type="molecule type" value="Genomic_DNA"/>
</dbReference>
<dbReference type="InterPro" id="IPR006059">
    <property type="entry name" value="SBP"/>
</dbReference>
<dbReference type="GO" id="GO:0015846">
    <property type="term" value="P:polyamine transport"/>
    <property type="evidence" value="ECO:0007669"/>
    <property type="project" value="InterPro"/>
</dbReference>
<evidence type="ECO:0000256" key="3">
    <source>
        <dbReference type="ARBA" id="ARBA00022729"/>
    </source>
</evidence>
<dbReference type="GO" id="GO:0019808">
    <property type="term" value="F:polyamine binding"/>
    <property type="evidence" value="ECO:0007669"/>
    <property type="project" value="InterPro"/>
</dbReference>
<evidence type="ECO:0000256" key="4">
    <source>
        <dbReference type="ARBA" id="ARBA00022764"/>
    </source>
</evidence>
<dbReference type="Pfam" id="PF13416">
    <property type="entry name" value="SBP_bac_8"/>
    <property type="match status" value="1"/>
</dbReference>
<feature type="signal peptide" evidence="5">
    <location>
        <begin position="1"/>
        <end position="18"/>
    </location>
</feature>
<dbReference type="PATRIC" id="fig|45658.7.peg.2181"/>
<proteinExistence type="predicted"/>
<dbReference type="GO" id="GO:0042597">
    <property type="term" value="C:periplasmic space"/>
    <property type="evidence" value="ECO:0007669"/>
    <property type="project" value="UniProtKB-SubCell"/>
</dbReference>
<evidence type="ECO:0000313" key="6">
    <source>
        <dbReference type="EMBL" id="ANU37309.1"/>
    </source>
</evidence>
<dbReference type="Gene3D" id="3.40.190.10">
    <property type="entry name" value="Periplasmic binding protein-like II"/>
    <property type="match status" value="2"/>
</dbReference>
<accession>A0A1C7FE62</accession>
<evidence type="ECO:0000313" key="7">
    <source>
        <dbReference type="Proteomes" id="UP000092528"/>
    </source>
</evidence>
<keyword evidence="3 5" id="KW-0732">Signal</keyword>
<name>A0A1C7FE62_9VIBR</name>
<dbReference type="AlphaFoldDB" id="A0A1C7FE62"/>
<dbReference type="Proteomes" id="UP000092528">
    <property type="component" value="Chromosome 1"/>
</dbReference>
<keyword evidence="7" id="KW-1185">Reference proteome</keyword>
<dbReference type="PANTHER" id="PTHR30222">
    <property type="entry name" value="SPERMIDINE/PUTRESCINE-BINDING PERIPLASMIC PROTEIN"/>
    <property type="match status" value="1"/>
</dbReference>
<dbReference type="CDD" id="cd13590">
    <property type="entry name" value="PBP2_PotD_PotF_like"/>
    <property type="match status" value="1"/>
</dbReference>
<evidence type="ECO:0000256" key="2">
    <source>
        <dbReference type="ARBA" id="ARBA00022448"/>
    </source>
</evidence>
<sequence>MRLTRILLLTISSISAHPAISAQNQLNLFMWEDTLSPAVIEQWQKDTETTLQLTHFDSDDERNVLMSRSEQLPFDIVVLDNVSAQVYGQLGRLENLSELDNRKHQSTQWQQACGDYAIPYFWGSVGIVYRKDKVPKPPKTWQEFVHPPPELAGHIGMINDTIDTFLPVLNSLGIAPDTEDVQLLQQSFADIMVFSAKVLTYEYVLSYVRSNPNADKLHMALAYSGDEHSLNRYQDEIEWGFIVPQGPPYIWVDCLAINQASKNKQLAISFLEYLSDPTIAAKNAIDVKAATTNRSALKLLPQWYLNDASLAVQGTLPQQGQIDSPLSAANISLRAKVINRILKHHETQH</sequence>
<dbReference type="SUPFAM" id="SSF53850">
    <property type="entry name" value="Periplasmic binding protein-like II"/>
    <property type="match status" value="1"/>
</dbReference>
<dbReference type="PRINTS" id="PR00909">
    <property type="entry name" value="SPERMDNBNDNG"/>
</dbReference>
<gene>
    <name evidence="6" type="ORF">VSVS05_02212</name>
</gene>
<dbReference type="STRING" id="45658.VSVS12_00781"/>
<reference evidence="6 7" key="1">
    <citation type="submission" date="2016-07" db="EMBL/GenBank/DDBJ databases">
        <title>Genome sequencing of Vibrio scophthalmi strain VS-05, an isolated from Paralichthys olivaceus.</title>
        <authorList>
            <person name="Han H.-J."/>
        </authorList>
    </citation>
    <scope>NUCLEOTIDE SEQUENCE [LARGE SCALE GENOMIC DNA]</scope>
    <source>
        <strain evidence="6 7">VS-05</strain>
    </source>
</reference>
<evidence type="ECO:0000256" key="1">
    <source>
        <dbReference type="ARBA" id="ARBA00004418"/>
    </source>
</evidence>